<dbReference type="SUPFAM" id="SSF55785">
    <property type="entry name" value="PYP-like sensor domain (PAS domain)"/>
    <property type="match status" value="2"/>
</dbReference>
<keyword evidence="1" id="KW-0472">Membrane</keyword>
<proteinExistence type="predicted"/>
<dbReference type="PROSITE" id="PS50887">
    <property type="entry name" value="GGDEF"/>
    <property type="match status" value="1"/>
</dbReference>
<dbReference type="InterPro" id="IPR052155">
    <property type="entry name" value="Biofilm_reg_signaling"/>
</dbReference>
<dbReference type="GO" id="GO:0016020">
    <property type="term" value="C:membrane"/>
    <property type="evidence" value="ECO:0007669"/>
    <property type="project" value="InterPro"/>
</dbReference>
<dbReference type="SMART" id="SM00304">
    <property type="entry name" value="HAMP"/>
    <property type="match status" value="1"/>
</dbReference>
<dbReference type="InterPro" id="IPR003660">
    <property type="entry name" value="HAMP_dom"/>
</dbReference>
<dbReference type="InterPro" id="IPR001633">
    <property type="entry name" value="EAL_dom"/>
</dbReference>
<name>A0A4S4B3V5_9RHOO</name>
<protein>
    <submittedName>
        <fullName evidence="7">EAL domain-containing protein</fullName>
    </submittedName>
</protein>
<keyword evidence="8" id="KW-1185">Reference proteome</keyword>
<evidence type="ECO:0000259" key="3">
    <source>
        <dbReference type="PROSITE" id="PS50113"/>
    </source>
</evidence>
<gene>
    <name evidence="7" type="ORF">E6C76_06100</name>
</gene>
<dbReference type="RefSeq" id="WP_136347351.1">
    <property type="nucleotide sequence ID" value="NZ_SSOC01000002.1"/>
</dbReference>
<feature type="transmembrane region" description="Helical" evidence="1">
    <location>
        <begin position="53"/>
        <end position="72"/>
    </location>
</feature>
<evidence type="ECO:0000259" key="5">
    <source>
        <dbReference type="PROSITE" id="PS50885"/>
    </source>
</evidence>
<dbReference type="InterPro" id="IPR035965">
    <property type="entry name" value="PAS-like_dom_sf"/>
</dbReference>
<evidence type="ECO:0000313" key="7">
    <source>
        <dbReference type="EMBL" id="THF66410.1"/>
    </source>
</evidence>
<dbReference type="OrthoDB" id="9813903at2"/>
<dbReference type="Pfam" id="PF13426">
    <property type="entry name" value="PAS_9"/>
    <property type="match status" value="1"/>
</dbReference>
<dbReference type="AlphaFoldDB" id="A0A4S4B3V5"/>
<evidence type="ECO:0000259" key="6">
    <source>
        <dbReference type="PROSITE" id="PS50887"/>
    </source>
</evidence>
<dbReference type="InterPro" id="IPR001610">
    <property type="entry name" value="PAC"/>
</dbReference>
<dbReference type="Gene3D" id="3.20.20.450">
    <property type="entry name" value="EAL domain"/>
    <property type="match status" value="1"/>
</dbReference>
<dbReference type="PANTHER" id="PTHR44757:SF2">
    <property type="entry name" value="BIOFILM ARCHITECTURE MAINTENANCE PROTEIN MBAA"/>
    <property type="match status" value="1"/>
</dbReference>
<dbReference type="SMART" id="SM00267">
    <property type="entry name" value="GGDEF"/>
    <property type="match status" value="1"/>
</dbReference>
<keyword evidence="1" id="KW-0812">Transmembrane</keyword>
<dbReference type="NCBIfam" id="TIGR00229">
    <property type="entry name" value="sensory_box"/>
    <property type="match status" value="2"/>
</dbReference>
<dbReference type="Pfam" id="PF00990">
    <property type="entry name" value="GGDEF"/>
    <property type="match status" value="1"/>
</dbReference>
<keyword evidence="1" id="KW-1133">Transmembrane helix</keyword>
<evidence type="ECO:0000313" key="8">
    <source>
        <dbReference type="Proteomes" id="UP000308430"/>
    </source>
</evidence>
<dbReference type="CDD" id="cd01948">
    <property type="entry name" value="EAL"/>
    <property type="match status" value="1"/>
</dbReference>
<feature type="domain" description="PAS" evidence="2">
    <location>
        <begin position="238"/>
        <end position="286"/>
    </location>
</feature>
<dbReference type="CDD" id="cd06225">
    <property type="entry name" value="HAMP"/>
    <property type="match status" value="1"/>
</dbReference>
<dbReference type="Pfam" id="PF00563">
    <property type="entry name" value="EAL"/>
    <property type="match status" value="1"/>
</dbReference>
<accession>A0A4S4B3V5</accession>
<dbReference type="SMART" id="SM00091">
    <property type="entry name" value="PAS"/>
    <property type="match status" value="2"/>
</dbReference>
<feature type="domain" description="EAL" evidence="4">
    <location>
        <begin position="544"/>
        <end position="796"/>
    </location>
</feature>
<dbReference type="Gene3D" id="3.30.450.20">
    <property type="entry name" value="PAS domain"/>
    <property type="match status" value="2"/>
</dbReference>
<dbReference type="InterPro" id="IPR029787">
    <property type="entry name" value="Nucleotide_cyclase"/>
</dbReference>
<dbReference type="SMART" id="SM00052">
    <property type="entry name" value="EAL"/>
    <property type="match status" value="1"/>
</dbReference>
<dbReference type="InterPro" id="IPR000014">
    <property type="entry name" value="PAS"/>
</dbReference>
<dbReference type="InterPro" id="IPR035919">
    <property type="entry name" value="EAL_sf"/>
</dbReference>
<dbReference type="EMBL" id="SSOC01000002">
    <property type="protein sequence ID" value="THF66410.1"/>
    <property type="molecule type" value="Genomic_DNA"/>
</dbReference>
<dbReference type="CDD" id="cd01949">
    <property type="entry name" value="GGDEF"/>
    <property type="match status" value="1"/>
</dbReference>
<feature type="domain" description="HAMP" evidence="5">
    <location>
        <begin position="73"/>
        <end position="116"/>
    </location>
</feature>
<dbReference type="SUPFAM" id="SSF141868">
    <property type="entry name" value="EAL domain-like"/>
    <property type="match status" value="1"/>
</dbReference>
<dbReference type="PROSITE" id="PS50113">
    <property type="entry name" value="PAC"/>
    <property type="match status" value="1"/>
</dbReference>
<dbReference type="InterPro" id="IPR000700">
    <property type="entry name" value="PAS-assoc_C"/>
</dbReference>
<dbReference type="CDD" id="cd00130">
    <property type="entry name" value="PAS"/>
    <property type="match status" value="1"/>
</dbReference>
<evidence type="ECO:0000259" key="4">
    <source>
        <dbReference type="PROSITE" id="PS50883"/>
    </source>
</evidence>
<dbReference type="PROSITE" id="PS50112">
    <property type="entry name" value="PAS"/>
    <property type="match status" value="1"/>
</dbReference>
<evidence type="ECO:0000259" key="2">
    <source>
        <dbReference type="PROSITE" id="PS50112"/>
    </source>
</evidence>
<dbReference type="SUPFAM" id="SSF55073">
    <property type="entry name" value="Nucleotide cyclase"/>
    <property type="match status" value="1"/>
</dbReference>
<feature type="domain" description="GGDEF" evidence="6">
    <location>
        <begin position="397"/>
        <end position="535"/>
    </location>
</feature>
<dbReference type="NCBIfam" id="TIGR00254">
    <property type="entry name" value="GGDEF"/>
    <property type="match status" value="1"/>
</dbReference>
<organism evidence="7 8">
    <name type="scientific">Pseudothauera nasutitermitis</name>
    <dbReference type="NCBI Taxonomy" id="2565930"/>
    <lineage>
        <taxon>Bacteria</taxon>
        <taxon>Pseudomonadati</taxon>
        <taxon>Pseudomonadota</taxon>
        <taxon>Betaproteobacteria</taxon>
        <taxon>Rhodocyclales</taxon>
        <taxon>Zoogloeaceae</taxon>
        <taxon>Pseudothauera</taxon>
    </lineage>
</organism>
<dbReference type="PANTHER" id="PTHR44757">
    <property type="entry name" value="DIGUANYLATE CYCLASE DGCP"/>
    <property type="match status" value="1"/>
</dbReference>
<evidence type="ECO:0000256" key="1">
    <source>
        <dbReference type="SAM" id="Phobius"/>
    </source>
</evidence>
<dbReference type="InterPro" id="IPR043128">
    <property type="entry name" value="Rev_trsase/Diguanyl_cyclase"/>
</dbReference>
<dbReference type="Gene3D" id="6.10.340.10">
    <property type="match status" value="1"/>
</dbReference>
<dbReference type="Gene3D" id="3.30.70.270">
    <property type="match status" value="1"/>
</dbReference>
<dbReference type="Pfam" id="PF13188">
    <property type="entry name" value="PAS_8"/>
    <property type="match status" value="1"/>
</dbReference>
<dbReference type="SMART" id="SM00086">
    <property type="entry name" value="PAC"/>
    <property type="match status" value="2"/>
</dbReference>
<sequence length="802" mass="87612">MSGRRLSLRVALPLLLGAALVILLGSSFAGSLWQAGDPQQAGAAAGNTALTAHIPGLLAGTLLILLLGLWLFRYLVRPLVRLEEAARRLAVGVDGPPLPESGPREVARLAHTLNTLEACIDTSLAALRESEARYRQLFDAHPLPQWIQDPRTQRILAVNDAAVAQYGYSRERFLALSPQSLLATADRAGALAGGGEAWLHRRADGSLIAVELSTHPVDWLGTRAELVSAHDVTARRVAEDTLRLAEAAFETSEAIVITDPEGVILRVNQAFTRITGYPPEEVAGQTPRVLKSGYQDAAFYEHFWQQIKGVGHWEGEIWNRHRDGHIYPEWLRVRAVRDERGGITHFISNFFDLSERKAAEEAILRLTRHDPLTDLPNRALFHDRVARALAAARRGGSCGAVLQLNLDRFKAINDARGHALGDELLRLVGGRLAEALHAEDTLARLGADEFAVLLNDLHPPAEAAASQAHHVAEKLRTTLEEPFEIHGTRYHLAASVGVAVFPQGQNDADDLLREADTALNQAKAAGRDAVCFFKSAMGAQARARFTLESELRHAIDAGELALFLQPQVDGERRLVAAEALVRWHHPRRGTMPPGVFIPLAEESGLIVALGDWVLRRACGLLAREDVARAGLRIAVNMSPRQFAQEDFVARVRRILADTGADPTRLLMEVTEGVMLDRLADTIAKMSELAALGIHFSIDDFGTGYSSLAYLKRLPIHELKIDKAFIQDAPGDPNDAALVDAILAVARHLNLRVVAEGVETEEQAAFLRARGHLLYQGYLFGSPLEAEGQIERWLAEGALRPAG</sequence>
<dbReference type="Proteomes" id="UP000308430">
    <property type="component" value="Unassembled WGS sequence"/>
</dbReference>
<dbReference type="InterPro" id="IPR000160">
    <property type="entry name" value="GGDEF_dom"/>
</dbReference>
<reference evidence="7 8" key="1">
    <citation type="submission" date="2019-04" db="EMBL/GenBank/DDBJ databases">
        <title>Azoarcus nasutitermitis sp. nov. isolated from termite nest.</title>
        <authorList>
            <person name="Lin S.-Y."/>
            <person name="Hameed A."/>
            <person name="Hsu Y.-H."/>
            <person name="Young C.-C."/>
        </authorList>
    </citation>
    <scope>NUCLEOTIDE SEQUENCE [LARGE SCALE GENOMIC DNA]</scope>
    <source>
        <strain evidence="7 8">CC-YHH838</strain>
    </source>
</reference>
<dbReference type="GO" id="GO:0007165">
    <property type="term" value="P:signal transduction"/>
    <property type="evidence" value="ECO:0007669"/>
    <property type="project" value="InterPro"/>
</dbReference>
<comment type="caution">
    <text evidence="7">The sequence shown here is derived from an EMBL/GenBank/DDBJ whole genome shotgun (WGS) entry which is preliminary data.</text>
</comment>
<feature type="domain" description="PAC" evidence="3">
    <location>
        <begin position="311"/>
        <end position="365"/>
    </location>
</feature>
<dbReference type="Pfam" id="PF00672">
    <property type="entry name" value="HAMP"/>
    <property type="match status" value="1"/>
</dbReference>
<dbReference type="PROSITE" id="PS50883">
    <property type="entry name" value="EAL"/>
    <property type="match status" value="1"/>
</dbReference>
<dbReference type="PROSITE" id="PS50885">
    <property type="entry name" value="HAMP"/>
    <property type="match status" value="1"/>
</dbReference>